<keyword evidence="7" id="KW-1185">Reference proteome</keyword>
<dbReference type="EMBL" id="AP024525">
    <property type="protein sequence ID" value="BCT74248.1"/>
    <property type="molecule type" value="Genomic_DNA"/>
</dbReference>
<dbReference type="Pfam" id="PF00294">
    <property type="entry name" value="PfkB"/>
    <property type="match status" value="2"/>
</dbReference>
<evidence type="ECO:0000256" key="1">
    <source>
        <dbReference type="ARBA" id="ARBA00010688"/>
    </source>
</evidence>
<name>A0ABM7PPX2_SINCY</name>
<organism evidence="6 7">
    <name type="scientific">Sinomonas cyclohexanicum</name>
    <name type="common">Corynebacterium cyclohexanicum</name>
    <dbReference type="NCBI Taxonomy" id="322009"/>
    <lineage>
        <taxon>Bacteria</taxon>
        <taxon>Bacillati</taxon>
        <taxon>Actinomycetota</taxon>
        <taxon>Actinomycetes</taxon>
        <taxon>Micrococcales</taxon>
        <taxon>Micrococcaceae</taxon>
        <taxon>Sinomonas</taxon>
    </lineage>
</organism>
<evidence type="ECO:0000256" key="2">
    <source>
        <dbReference type="ARBA" id="ARBA00022679"/>
    </source>
</evidence>
<evidence type="ECO:0000259" key="5">
    <source>
        <dbReference type="Pfam" id="PF00294"/>
    </source>
</evidence>
<dbReference type="Gene3D" id="3.40.1190.20">
    <property type="match status" value="1"/>
</dbReference>
<evidence type="ECO:0000313" key="6">
    <source>
        <dbReference type="EMBL" id="BCT74248.1"/>
    </source>
</evidence>
<dbReference type="RefSeq" id="WP_229231007.1">
    <property type="nucleotide sequence ID" value="NZ_AP024525.1"/>
</dbReference>
<sequence>MVFVGVATADAIALVDRFPEADERIVAQDVLFAGGGPAATAAVAAARLGMDAAIVSAVGDDAEGERIVEGLAAEGVDVSGVARIPGERSGRSLVIIDGPHRTRAIVNRPGPEIDLASNPTAQSLIGAADWVHVDQLGWAPVHRHLGQLVHRPRLSVDAGNPIPGYTQPGTALYAPTIPALQARYGTPGGPNDTLALLRRALADGAGIAVATGGGEGSFGVEEGSESLVRATPPAAEIASTLGAGDVFHGALLAGLARSERGELSGLDQVLAYATTVASLSCRGIDGRSRIPDHDEAIRHVADSTATSIQGEDLVL</sequence>
<dbReference type="InterPro" id="IPR002173">
    <property type="entry name" value="Carboh/pur_kinase_PfkB_CS"/>
</dbReference>
<reference evidence="6 7" key="1">
    <citation type="journal article" date="2021" name="J. Biosci. Bioeng.">
        <title>Identification and characterization of a chc gene cluster responsible for the aromatization pathway of cyclohexanecarboxylate degradation in Sinomonas cyclohexanicum ATCC 51369.</title>
        <authorList>
            <person name="Yamamoto T."/>
            <person name="Hasegawa Y."/>
            <person name="Lau P.C.K."/>
            <person name="Iwaki H."/>
        </authorList>
    </citation>
    <scope>NUCLEOTIDE SEQUENCE [LARGE SCALE GENOMIC DNA]</scope>
    <source>
        <strain evidence="6 7">ATCC 51369</strain>
    </source>
</reference>
<feature type="domain" description="Carbohydrate kinase PfkB" evidence="5">
    <location>
        <begin position="175"/>
        <end position="283"/>
    </location>
</feature>
<dbReference type="GO" id="GO:0016301">
    <property type="term" value="F:kinase activity"/>
    <property type="evidence" value="ECO:0007669"/>
    <property type="project" value="UniProtKB-KW"/>
</dbReference>
<protein>
    <submittedName>
        <fullName evidence="6">Sulfofructose kinase</fullName>
    </submittedName>
</protein>
<evidence type="ECO:0000313" key="7">
    <source>
        <dbReference type="Proteomes" id="UP001319861"/>
    </source>
</evidence>
<feature type="domain" description="Carbohydrate kinase PfkB" evidence="5">
    <location>
        <begin position="2"/>
        <end position="135"/>
    </location>
</feature>
<accession>A0ABM7PPX2</accession>
<dbReference type="PRINTS" id="PR00990">
    <property type="entry name" value="RIBOKINASE"/>
</dbReference>
<dbReference type="InterPro" id="IPR052562">
    <property type="entry name" value="Ketohexokinase-related"/>
</dbReference>
<keyword evidence="3 4" id="KW-0418">Kinase</keyword>
<dbReference type="InterPro" id="IPR011611">
    <property type="entry name" value="PfkB_dom"/>
</dbReference>
<evidence type="ECO:0000256" key="4">
    <source>
        <dbReference type="RuleBase" id="RU003704"/>
    </source>
</evidence>
<dbReference type="InterPro" id="IPR002139">
    <property type="entry name" value="Ribo/fructo_kinase"/>
</dbReference>
<dbReference type="PROSITE" id="PS00584">
    <property type="entry name" value="PFKB_KINASES_2"/>
    <property type="match status" value="1"/>
</dbReference>
<dbReference type="PANTHER" id="PTHR42774:SF3">
    <property type="entry name" value="KETOHEXOKINASE"/>
    <property type="match status" value="1"/>
</dbReference>
<keyword evidence="2 4" id="KW-0808">Transferase</keyword>
<dbReference type="Proteomes" id="UP001319861">
    <property type="component" value="Chromosome"/>
</dbReference>
<dbReference type="InterPro" id="IPR029056">
    <property type="entry name" value="Ribokinase-like"/>
</dbReference>
<gene>
    <name evidence="6" type="ORF">SCMU_00900</name>
</gene>
<evidence type="ECO:0000256" key="3">
    <source>
        <dbReference type="ARBA" id="ARBA00022777"/>
    </source>
</evidence>
<dbReference type="PANTHER" id="PTHR42774">
    <property type="entry name" value="PHOSPHOTRANSFERASE SYSTEM TRANSPORT PROTEIN"/>
    <property type="match status" value="1"/>
</dbReference>
<dbReference type="SUPFAM" id="SSF53613">
    <property type="entry name" value="Ribokinase-like"/>
    <property type="match status" value="1"/>
</dbReference>
<comment type="similarity">
    <text evidence="1 4">Belongs to the carbohydrate kinase PfkB family.</text>
</comment>
<proteinExistence type="inferred from homology"/>